<evidence type="ECO:0000256" key="1">
    <source>
        <dbReference type="SAM" id="MobiDB-lite"/>
    </source>
</evidence>
<protein>
    <submittedName>
        <fullName evidence="2">Uncharacterized protein</fullName>
    </submittedName>
</protein>
<dbReference type="AlphaFoldDB" id="A0A8S1IW62"/>
<evidence type="ECO:0000313" key="2">
    <source>
        <dbReference type="EMBL" id="CAD7698119.1"/>
    </source>
</evidence>
<evidence type="ECO:0000313" key="3">
    <source>
        <dbReference type="Proteomes" id="UP000708148"/>
    </source>
</evidence>
<dbReference type="Proteomes" id="UP000708148">
    <property type="component" value="Unassembled WGS sequence"/>
</dbReference>
<dbReference type="EMBL" id="CAJHUC010000764">
    <property type="protein sequence ID" value="CAD7698119.1"/>
    <property type="molecule type" value="Genomic_DNA"/>
</dbReference>
<feature type="compositionally biased region" description="Basic and acidic residues" evidence="1">
    <location>
        <begin position="263"/>
        <end position="279"/>
    </location>
</feature>
<accession>A0A8S1IW62</accession>
<name>A0A8S1IW62_9CHLO</name>
<comment type="caution">
    <text evidence="2">The sequence shown here is derived from an EMBL/GenBank/DDBJ whole genome shotgun (WGS) entry which is preliminary data.</text>
</comment>
<proteinExistence type="predicted"/>
<keyword evidence="3" id="KW-1185">Reference proteome</keyword>
<sequence>GHRHHWGKRSGDDGSEITDVSDHYGDIVLKASLDAKDPFVCQKDTLSVEGVALVKGKWSTCGTLPVLGNAEVCYPPTCRLYSVDGSFEAGRGLVTEQYKADFVLLCTQDANVCRDCMTVKGPRKYKVKHFSKVQGPKASYLLSVEWDEDYYGPVHVSINAEARYLESCSLDLVEPYWCEGSAEYDKIQVVEPIEIRRVKSTQVRPLSYKLYSGCDGQHCDQVAHEEEPVEEREEVPRRETYPGHRGPLPSNDTPWHGEGPNTRPRDYWLRPSQRDQPGERLYETPYIGQNARGGVYEGHVAHNGRYAKW</sequence>
<feature type="non-terminal residue" evidence="2">
    <location>
        <position position="309"/>
    </location>
</feature>
<organism evidence="2 3">
    <name type="scientific">Ostreobium quekettii</name>
    <dbReference type="NCBI Taxonomy" id="121088"/>
    <lineage>
        <taxon>Eukaryota</taxon>
        <taxon>Viridiplantae</taxon>
        <taxon>Chlorophyta</taxon>
        <taxon>core chlorophytes</taxon>
        <taxon>Ulvophyceae</taxon>
        <taxon>TCBD clade</taxon>
        <taxon>Bryopsidales</taxon>
        <taxon>Ostreobineae</taxon>
        <taxon>Ostreobiaceae</taxon>
        <taxon>Ostreobium</taxon>
    </lineage>
</organism>
<reference evidence="2" key="1">
    <citation type="submission" date="2020-12" db="EMBL/GenBank/DDBJ databases">
        <authorList>
            <person name="Iha C."/>
        </authorList>
    </citation>
    <scope>NUCLEOTIDE SEQUENCE</scope>
</reference>
<gene>
    <name evidence="2" type="ORF">OSTQU699_LOCUS3480</name>
</gene>
<feature type="region of interest" description="Disordered" evidence="1">
    <location>
        <begin position="224"/>
        <end position="279"/>
    </location>
</feature>